<dbReference type="Pfam" id="PF20244">
    <property type="entry name" value="DUF6599"/>
    <property type="match status" value="1"/>
</dbReference>
<dbReference type="PROSITE" id="PS51257">
    <property type="entry name" value="PROKAR_LIPOPROTEIN"/>
    <property type="match status" value="1"/>
</dbReference>
<reference evidence="1 2" key="1">
    <citation type="journal article" date="2016" name="Nat. Commun.">
        <title>Thousands of microbial genomes shed light on interconnected biogeochemical processes in an aquifer system.</title>
        <authorList>
            <person name="Anantharaman K."/>
            <person name="Brown C.T."/>
            <person name="Hug L.A."/>
            <person name="Sharon I."/>
            <person name="Castelle C.J."/>
            <person name="Probst A.J."/>
            <person name="Thomas B.C."/>
            <person name="Singh A."/>
            <person name="Wilkins M.J."/>
            <person name="Karaoz U."/>
            <person name="Brodie E.L."/>
            <person name="Williams K.H."/>
            <person name="Hubbard S.S."/>
            <person name="Banfield J.F."/>
        </authorList>
    </citation>
    <scope>NUCLEOTIDE SEQUENCE [LARGE SCALE GENOMIC DNA]</scope>
</reference>
<protein>
    <recommendedName>
        <fullName evidence="3">DUF4367 domain-containing protein</fullName>
    </recommendedName>
</protein>
<accession>A0A1F7FF91</accession>
<comment type="caution">
    <text evidence="1">The sequence shown here is derived from an EMBL/GenBank/DDBJ whole genome shotgun (WGS) entry which is preliminary data.</text>
</comment>
<dbReference type="InterPro" id="IPR046534">
    <property type="entry name" value="DUF6599"/>
</dbReference>
<dbReference type="EMBL" id="MFYX01000058">
    <property type="protein sequence ID" value="OGK05271.1"/>
    <property type="molecule type" value="Genomic_DNA"/>
</dbReference>
<gene>
    <name evidence="1" type="ORF">A2519_02745</name>
</gene>
<evidence type="ECO:0000313" key="2">
    <source>
        <dbReference type="Proteomes" id="UP000179243"/>
    </source>
</evidence>
<sequence>MKKHCAVFIAVVFCSYFFMGGGCRKSVDPGAGSDPADMLPADNDISGFVKKGSPAVMTDYQTIMDAIDGAAEKYIDYGFVEGVQQLYGNGAVNVDVQIFNHGSTENATGIFQELYPPSAETITQGEGLEIIVDHSRLLNYSILYRKGRMFMQINTTEKSDFALNMAKQFCYNIDSKIESAE</sequence>
<proteinExistence type="predicted"/>
<dbReference type="Proteomes" id="UP000179243">
    <property type="component" value="Unassembled WGS sequence"/>
</dbReference>
<evidence type="ECO:0008006" key="3">
    <source>
        <dbReference type="Google" id="ProtNLM"/>
    </source>
</evidence>
<name>A0A1F7FF91_UNCRA</name>
<organism evidence="1 2">
    <name type="scientific">Candidatus Raymondbacteria bacterium RIFOXYD12_FULL_49_13</name>
    <dbReference type="NCBI Taxonomy" id="1817890"/>
    <lineage>
        <taxon>Bacteria</taxon>
        <taxon>Raymondiibacteriota</taxon>
    </lineage>
</organism>
<dbReference type="AlphaFoldDB" id="A0A1F7FF91"/>
<evidence type="ECO:0000313" key="1">
    <source>
        <dbReference type="EMBL" id="OGK05271.1"/>
    </source>
</evidence>